<evidence type="ECO:0000256" key="3">
    <source>
        <dbReference type="SAM" id="MobiDB-lite"/>
    </source>
</evidence>
<feature type="domain" description="Histone-binding protein RBBP4-like N-terminal" evidence="4">
    <location>
        <begin position="55"/>
        <end position="120"/>
    </location>
</feature>
<keyword evidence="2" id="KW-0677">Repeat</keyword>
<dbReference type="Pfam" id="PF12265">
    <property type="entry name" value="CAF1C_H4-bd"/>
    <property type="match status" value="1"/>
</dbReference>
<protein>
    <submittedName>
        <fullName evidence="5">Glutamate-rich WD repeat-containing protein 1</fullName>
    </submittedName>
</protein>
<dbReference type="PANTHER" id="PTHR45903">
    <property type="entry name" value="GLUTAMATE-RICH WD REPEAT-CONTAINING PROTEIN 1"/>
    <property type="match status" value="1"/>
</dbReference>
<keyword evidence="6" id="KW-1185">Reference proteome</keyword>
<comment type="caution">
    <text evidence="5">The sequence shown here is derived from an EMBL/GenBank/DDBJ whole genome shotgun (WGS) entry which is preliminary data.</text>
</comment>
<feature type="region of interest" description="Disordered" evidence="3">
    <location>
        <begin position="1"/>
        <end position="47"/>
    </location>
</feature>
<dbReference type="GO" id="GO:0042254">
    <property type="term" value="P:ribosome biogenesis"/>
    <property type="evidence" value="ECO:0007669"/>
    <property type="project" value="TreeGrafter"/>
</dbReference>
<dbReference type="GO" id="GO:0005730">
    <property type="term" value="C:nucleolus"/>
    <property type="evidence" value="ECO:0007669"/>
    <property type="project" value="TreeGrafter"/>
</dbReference>
<sequence length="233" mass="26297">MANEEIDDEYDEIDDGDMEVAENDVNNEENMNSSDSETENVDSPHVNYDNDSINLDYDETAYDCLYTLRTGYPLLSFDIIKDNLGDNRANQYPLTMTVVGGTEVKKIRKNHLMVIKMSNILKDKPHSDSDDSLLSEDDEEKEEEKPKLDIAHVPHKGCVNRIKVTYLNGDPFAASWSGVGKVHLWNLSRPLSAVNDSRVLAAYVQNKESVEPVYTFSGHQTEGFAMQWSPVEA</sequence>
<evidence type="ECO:0000313" key="6">
    <source>
        <dbReference type="Proteomes" id="UP001054837"/>
    </source>
</evidence>
<dbReference type="Gene3D" id="2.130.10.10">
    <property type="entry name" value="YVTN repeat-like/Quinoprotein amine dehydrogenase"/>
    <property type="match status" value="1"/>
</dbReference>
<feature type="non-terminal residue" evidence="5">
    <location>
        <position position="233"/>
    </location>
</feature>
<evidence type="ECO:0000256" key="2">
    <source>
        <dbReference type="ARBA" id="ARBA00022737"/>
    </source>
</evidence>
<proteinExistence type="predicted"/>
<gene>
    <name evidence="5" type="primary">GRWD1</name>
    <name evidence="5" type="ORF">CDAR_530241</name>
</gene>
<feature type="region of interest" description="Disordered" evidence="3">
    <location>
        <begin position="123"/>
        <end position="147"/>
    </location>
</feature>
<dbReference type="EMBL" id="BPLQ01002675">
    <property type="protein sequence ID" value="GIX94929.1"/>
    <property type="molecule type" value="Genomic_DNA"/>
</dbReference>
<dbReference type="InterPro" id="IPR051972">
    <property type="entry name" value="Glutamate-rich_WD_repeat"/>
</dbReference>
<dbReference type="InterPro" id="IPR022052">
    <property type="entry name" value="Histone-bd_RBBP4-like_N"/>
</dbReference>
<dbReference type="PANTHER" id="PTHR45903:SF1">
    <property type="entry name" value="GLUTAMATE-RICH WD REPEAT-CONTAINING PROTEIN 1"/>
    <property type="match status" value="1"/>
</dbReference>
<dbReference type="InterPro" id="IPR036322">
    <property type="entry name" value="WD40_repeat_dom_sf"/>
</dbReference>
<dbReference type="InterPro" id="IPR015943">
    <property type="entry name" value="WD40/YVTN_repeat-like_dom_sf"/>
</dbReference>
<feature type="compositionally biased region" description="Acidic residues" evidence="3">
    <location>
        <begin position="1"/>
        <end position="27"/>
    </location>
</feature>
<evidence type="ECO:0000256" key="1">
    <source>
        <dbReference type="ARBA" id="ARBA00022574"/>
    </source>
</evidence>
<evidence type="ECO:0000259" key="4">
    <source>
        <dbReference type="Pfam" id="PF12265"/>
    </source>
</evidence>
<dbReference type="Proteomes" id="UP001054837">
    <property type="component" value="Unassembled WGS sequence"/>
</dbReference>
<reference evidence="5 6" key="1">
    <citation type="submission" date="2021-06" db="EMBL/GenBank/DDBJ databases">
        <title>Caerostris darwini draft genome.</title>
        <authorList>
            <person name="Kono N."/>
            <person name="Arakawa K."/>
        </authorList>
    </citation>
    <scope>NUCLEOTIDE SEQUENCE [LARGE SCALE GENOMIC DNA]</scope>
</reference>
<accession>A0AAV4PD06</accession>
<evidence type="ECO:0000313" key="5">
    <source>
        <dbReference type="EMBL" id="GIX94929.1"/>
    </source>
</evidence>
<dbReference type="SUPFAM" id="SSF50978">
    <property type="entry name" value="WD40 repeat-like"/>
    <property type="match status" value="1"/>
</dbReference>
<feature type="compositionally biased region" description="Acidic residues" evidence="3">
    <location>
        <begin position="130"/>
        <end position="142"/>
    </location>
</feature>
<name>A0AAV4PD06_9ARAC</name>
<dbReference type="AlphaFoldDB" id="A0AAV4PD06"/>
<organism evidence="5 6">
    <name type="scientific">Caerostris darwini</name>
    <dbReference type="NCBI Taxonomy" id="1538125"/>
    <lineage>
        <taxon>Eukaryota</taxon>
        <taxon>Metazoa</taxon>
        <taxon>Ecdysozoa</taxon>
        <taxon>Arthropoda</taxon>
        <taxon>Chelicerata</taxon>
        <taxon>Arachnida</taxon>
        <taxon>Araneae</taxon>
        <taxon>Araneomorphae</taxon>
        <taxon>Entelegynae</taxon>
        <taxon>Araneoidea</taxon>
        <taxon>Araneidae</taxon>
        <taxon>Caerostris</taxon>
    </lineage>
</organism>
<keyword evidence="1" id="KW-0853">WD repeat</keyword>